<feature type="domain" description="VTT" evidence="8">
    <location>
        <begin position="36"/>
        <end position="162"/>
    </location>
</feature>
<proteinExistence type="inferred from homology"/>
<keyword evidence="5 7" id="KW-1133">Transmembrane helix</keyword>
<accession>A0AAN5N4P4</accession>
<evidence type="ECO:0000256" key="6">
    <source>
        <dbReference type="ARBA" id="ARBA00023136"/>
    </source>
</evidence>
<keyword evidence="6 7" id="KW-0472">Membrane</keyword>
<evidence type="ECO:0000256" key="4">
    <source>
        <dbReference type="ARBA" id="ARBA00022692"/>
    </source>
</evidence>
<evidence type="ECO:0000259" key="8">
    <source>
        <dbReference type="Pfam" id="PF09335"/>
    </source>
</evidence>
<gene>
    <name evidence="9" type="ORF">QDQ28_07650</name>
</gene>
<evidence type="ECO:0000256" key="3">
    <source>
        <dbReference type="ARBA" id="ARBA00022475"/>
    </source>
</evidence>
<evidence type="ECO:0000256" key="5">
    <source>
        <dbReference type="ARBA" id="ARBA00022989"/>
    </source>
</evidence>
<evidence type="ECO:0000313" key="9">
    <source>
        <dbReference type="EMBL" id="MDH2336065.1"/>
    </source>
</evidence>
<dbReference type="InterPro" id="IPR032816">
    <property type="entry name" value="VTT_dom"/>
</dbReference>
<keyword evidence="3" id="KW-1003">Cell membrane</keyword>
<feature type="transmembrane region" description="Helical" evidence="7">
    <location>
        <begin position="177"/>
        <end position="196"/>
    </location>
</feature>
<feature type="transmembrane region" description="Helical" evidence="7">
    <location>
        <begin position="58"/>
        <end position="82"/>
    </location>
</feature>
<dbReference type="InterPro" id="IPR051311">
    <property type="entry name" value="DedA_domain"/>
</dbReference>
<comment type="subcellular location">
    <subcellularLocation>
        <location evidence="1">Cell membrane</location>
        <topology evidence="1">Multi-pass membrane protein</topology>
    </subcellularLocation>
</comment>
<dbReference type="RefSeq" id="WP_126964093.1">
    <property type="nucleotide sequence ID" value="NZ_CP092481.1"/>
</dbReference>
<comment type="similarity">
    <text evidence="2">Belongs to the DedA family.</text>
</comment>
<dbReference type="PANTHER" id="PTHR42709">
    <property type="entry name" value="ALKALINE PHOSPHATASE LIKE PROTEIN"/>
    <property type="match status" value="1"/>
</dbReference>
<dbReference type="Proteomes" id="UP001222958">
    <property type="component" value="Unassembled WGS sequence"/>
</dbReference>
<feature type="transmembrane region" description="Helical" evidence="7">
    <location>
        <begin position="7"/>
        <end position="29"/>
    </location>
</feature>
<dbReference type="GO" id="GO:0005886">
    <property type="term" value="C:plasma membrane"/>
    <property type="evidence" value="ECO:0007669"/>
    <property type="project" value="UniProtKB-SubCell"/>
</dbReference>
<evidence type="ECO:0000256" key="1">
    <source>
        <dbReference type="ARBA" id="ARBA00004651"/>
    </source>
</evidence>
<name>A0AAN5N4P4_CLOPF</name>
<dbReference type="AlphaFoldDB" id="A0AAN5N4P4"/>
<protein>
    <submittedName>
        <fullName evidence="9">DedA family protein</fullName>
    </submittedName>
</protein>
<dbReference type="EMBL" id="JARVUX010000002">
    <property type="protein sequence ID" value="MDH2336065.1"/>
    <property type="molecule type" value="Genomic_DNA"/>
</dbReference>
<comment type="caution">
    <text evidence="9">The sequence shown here is derived from an EMBL/GenBank/DDBJ whole genome shotgun (WGS) entry which is preliminary data.</text>
</comment>
<organism evidence="9 10">
    <name type="scientific">Clostridium perfringens</name>
    <dbReference type="NCBI Taxonomy" id="1502"/>
    <lineage>
        <taxon>Bacteria</taxon>
        <taxon>Bacillati</taxon>
        <taxon>Bacillota</taxon>
        <taxon>Clostridia</taxon>
        <taxon>Eubacteriales</taxon>
        <taxon>Clostridiaceae</taxon>
        <taxon>Clostridium</taxon>
    </lineage>
</organism>
<feature type="transmembrane region" description="Helical" evidence="7">
    <location>
        <begin position="140"/>
        <end position="165"/>
    </location>
</feature>
<evidence type="ECO:0000313" key="10">
    <source>
        <dbReference type="Proteomes" id="UP001222958"/>
    </source>
</evidence>
<evidence type="ECO:0000256" key="2">
    <source>
        <dbReference type="ARBA" id="ARBA00010792"/>
    </source>
</evidence>
<keyword evidence="4 7" id="KW-0812">Transmembrane</keyword>
<reference evidence="9" key="1">
    <citation type="submission" date="2023-04" db="EMBL/GenBank/DDBJ databases">
        <title>Epidemiological investigation of Clostridium perfringens isolated from cattle.</title>
        <authorList>
            <person name="Tian R."/>
        </authorList>
    </citation>
    <scope>NUCLEOTIDE SEQUENCE</scope>
    <source>
        <strain evidence="9">ZWCP172</strain>
    </source>
</reference>
<sequence>MGFLESFVSFIVYLASTCGYIGIFILNMLEYACLPFPSEIVLPAIGASVASGKYSMIYVLPISVIGGVVGTLISYSVGMYAGEKVISFAERKHKKSKSIFEKIDRLFSRYGKITIFLARLLPFTRTYISLFAGAEKVNKIMFVIFSALGITIMDSFYLLLGYFAYDNKAFIEKALRHYSIALIIIIVTAIFSYYIYKNLKLKKLKKEN</sequence>
<dbReference type="PANTHER" id="PTHR42709:SF6">
    <property type="entry name" value="UNDECAPRENYL PHOSPHATE TRANSPORTER A"/>
    <property type="match status" value="1"/>
</dbReference>
<evidence type="ECO:0000256" key="7">
    <source>
        <dbReference type="SAM" id="Phobius"/>
    </source>
</evidence>
<dbReference type="Pfam" id="PF09335">
    <property type="entry name" value="VTT_dom"/>
    <property type="match status" value="1"/>
</dbReference>